<dbReference type="EMBL" id="QUSY01001096">
    <property type="protein sequence ID" value="RHY26069.1"/>
    <property type="molecule type" value="Genomic_DNA"/>
</dbReference>
<gene>
    <name evidence="2" type="ORF">DYB32_007890</name>
</gene>
<dbReference type="PROSITE" id="PS50011">
    <property type="entry name" value="PROTEIN_KINASE_DOM"/>
    <property type="match status" value="1"/>
</dbReference>
<dbReference type="Gene3D" id="1.10.510.10">
    <property type="entry name" value="Transferase(Phosphotransferase) domain 1"/>
    <property type="match status" value="1"/>
</dbReference>
<dbReference type="InterPro" id="IPR001245">
    <property type="entry name" value="Ser-Thr/Tyr_kinase_cat_dom"/>
</dbReference>
<dbReference type="Pfam" id="PF00069">
    <property type="entry name" value="Pkinase"/>
    <property type="match status" value="1"/>
</dbReference>
<dbReference type="SMART" id="SM00220">
    <property type="entry name" value="S_TKc"/>
    <property type="match status" value="1"/>
</dbReference>
<dbReference type="InterPro" id="IPR011009">
    <property type="entry name" value="Kinase-like_dom_sf"/>
</dbReference>
<dbReference type="PANTHER" id="PTHR44329">
    <property type="entry name" value="SERINE/THREONINE-PROTEIN KINASE TNNI3K-RELATED"/>
    <property type="match status" value="1"/>
</dbReference>
<evidence type="ECO:0000313" key="2">
    <source>
        <dbReference type="EMBL" id="RHY26069.1"/>
    </source>
</evidence>
<accession>A0A418AMG4</accession>
<dbReference type="InterPro" id="IPR008271">
    <property type="entry name" value="Ser/Thr_kinase_AS"/>
</dbReference>
<protein>
    <recommendedName>
        <fullName evidence="1">Protein kinase domain-containing protein</fullName>
    </recommendedName>
</protein>
<dbReference type="InterPro" id="IPR051681">
    <property type="entry name" value="Ser/Thr_Kinases-Pseudokinases"/>
</dbReference>
<feature type="domain" description="Protein kinase" evidence="1">
    <location>
        <begin position="1"/>
        <end position="310"/>
    </location>
</feature>
<evidence type="ECO:0000313" key="3">
    <source>
        <dbReference type="Proteomes" id="UP000285060"/>
    </source>
</evidence>
<reference evidence="2 3" key="1">
    <citation type="submission" date="2018-08" db="EMBL/GenBank/DDBJ databases">
        <title>Aphanomyces genome sequencing and annotation.</title>
        <authorList>
            <person name="Minardi D."/>
            <person name="Oidtmann B."/>
            <person name="Van Der Giezen M."/>
            <person name="Studholme D.J."/>
        </authorList>
    </citation>
    <scope>NUCLEOTIDE SEQUENCE [LARGE SCALE GENOMIC DNA]</scope>
    <source>
        <strain evidence="2 3">NJM0002</strain>
    </source>
</reference>
<evidence type="ECO:0000259" key="1">
    <source>
        <dbReference type="PROSITE" id="PS50011"/>
    </source>
</evidence>
<name>A0A418AMG4_9STRA</name>
<organism evidence="2 3">
    <name type="scientific">Aphanomyces invadans</name>
    <dbReference type="NCBI Taxonomy" id="157072"/>
    <lineage>
        <taxon>Eukaryota</taxon>
        <taxon>Sar</taxon>
        <taxon>Stramenopiles</taxon>
        <taxon>Oomycota</taxon>
        <taxon>Saprolegniomycetes</taxon>
        <taxon>Saprolegniales</taxon>
        <taxon>Verrucalvaceae</taxon>
        <taxon>Aphanomyces</taxon>
    </lineage>
</organism>
<comment type="caution">
    <text evidence="2">The sequence shown here is derived from an EMBL/GenBank/DDBJ whole genome shotgun (WGS) entry which is preliminary data.</text>
</comment>
<dbReference type="AlphaFoldDB" id="A0A418AMG4"/>
<dbReference type="VEuPathDB" id="FungiDB:H310_12609"/>
<dbReference type="GO" id="GO:0004674">
    <property type="term" value="F:protein serine/threonine kinase activity"/>
    <property type="evidence" value="ECO:0007669"/>
    <property type="project" value="TreeGrafter"/>
</dbReference>
<sequence length="324" mass="35725">MWPRSTEATARPCGCSEYVDERSVTNPDCVHEQHGATALTFSDADKQILDPYRLDSSKLELNVLLVHPRIARPGLTSSTRPRSAAGVSKFIAEVALLATLVNPYVVSFVGASWTTVESLALVVEYMDLGDLYDYLRTHSAVEFSWTAKRRCAADIVRGLVYLHDRNIIHRDVKSRNVLLDTVKPSKLSDFGVSREISSKTMSQEVGTYLWTAPEILRGDRYTVSADIYSLGVLLGELDSHQPPFYNVTIEDGGPMLGVSIMMRVMQNQLHVDVSPQCPPRIASLIDLCTGHGPAQRPTAAQVLGALEAWVVDTVRGNDLDLCHT</sequence>
<dbReference type="PROSITE" id="PS00108">
    <property type="entry name" value="PROTEIN_KINASE_ST"/>
    <property type="match status" value="1"/>
</dbReference>
<dbReference type="PANTHER" id="PTHR44329:SF214">
    <property type="entry name" value="PROTEIN KINASE DOMAIN-CONTAINING PROTEIN"/>
    <property type="match status" value="1"/>
</dbReference>
<dbReference type="PRINTS" id="PR00109">
    <property type="entry name" value="TYRKINASE"/>
</dbReference>
<dbReference type="Proteomes" id="UP000285060">
    <property type="component" value="Unassembled WGS sequence"/>
</dbReference>
<keyword evidence="3" id="KW-1185">Reference proteome</keyword>
<dbReference type="GO" id="GO:0005524">
    <property type="term" value="F:ATP binding"/>
    <property type="evidence" value="ECO:0007669"/>
    <property type="project" value="InterPro"/>
</dbReference>
<proteinExistence type="predicted"/>
<dbReference type="InterPro" id="IPR000719">
    <property type="entry name" value="Prot_kinase_dom"/>
</dbReference>
<dbReference type="SUPFAM" id="SSF56112">
    <property type="entry name" value="Protein kinase-like (PK-like)"/>
    <property type="match status" value="1"/>
</dbReference>